<sequence length="504" mass="58187">MLKYDQEIDMSVETSATLILSHITPGSKVLEFGPSTGYMTRYMKERLNCTIYCVEVDVEAAEISGKYCDKMIIADLDDLRWGSELEGEFFDHIVFADVLEHLRDPSKVLKQAVSLMMKNGTILTSIPNIAHNAIIMELLQGNFDYRSLGLLDDTHIRFFTKKSILKLLDESALMPIIWKATIFLPEHTEFEQKYSSFPLEVQNVLKNHEDGHVYQYVTVSKKVEDVLGDKRIDEDLVIKNKPNLGVMQVFWESDGEFNELNSILVPLEYTEEFYKYEISLPEQVKKGRLRIDPITRPAYVEIDSIEIYDQNNAIKVASYSENNRFEGLLAGKDIVQIDSTSAYKIISIDNDPQLYLEGITEITIESSLKLQITMRFFENIAEKLSQEINKTNQELMDKNELLVRSHEQLDQQSEQLILQERQIIENQQDLLQINNELLDQKKMLVIQIEETAGLNQQISDINREILELNKDLLKAKAEIDAFESSLSWRLTAPLRRVKRLIFKG</sequence>
<dbReference type="GO" id="GO:0032259">
    <property type="term" value="P:methylation"/>
    <property type="evidence" value="ECO:0007669"/>
    <property type="project" value="UniProtKB-KW"/>
</dbReference>
<protein>
    <submittedName>
        <fullName evidence="2">Methyltransferase domain-containing protein</fullName>
    </submittedName>
</protein>
<evidence type="ECO:0000256" key="1">
    <source>
        <dbReference type="SAM" id="Coils"/>
    </source>
</evidence>
<dbReference type="Proteomes" id="UP000653578">
    <property type="component" value="Unassembled WGS sequence"/>
</dbReference>
<comment type="caution">
    <text evidence="2">The sequence shown here is derived from an EMBL/GenBank/DDBJ whole genome shotgun (WGS) entry which is preliminary data.</text>
</comment>
<dbReference type="SUPFAM" id="SSF53335">
    <property type="entry name" value="S-adenosyl-L-methionine-dependent methyltransferases"/>
    <property type="match status" value="1"/>
</dbReference>
<keyword evidence="2" id="KW-0808">Transferase</keyword>
<dbReference type="InterPro" id="IPR029063">
    <property type="entry name" value="SAM-dependent_MTases_sf"/>
</dbReference>
<dbReference type="PANTHER" id="PTHR43861">
    <property type="entry name" value="TRANS-ACONITATE 2-METHYLTRANSFERASE-RELATED"/>
    <property type="match status" value="1"/>
</dbReference>
<accession>A0ABX1XDH7</accession>
<dbReference type="CDD" id="cd02440">
    <property type="entry name" value="AdoMet_MTases"/>
    <property type="match status" value="1"/>
</dbReference>
<keyword evidence="1" id="KW-0175">Coiled coil</keyword>
<name>A0ABX1XDH7_9BACL</name>
<proteinExistence type="predicted"/>
<dbReference type="GO" id="GO:0008168">
    <property type="term" value="F:methyltransferase activity"/>
    <property type="evidence" value="ECO:0007669"/>
    <property type="project" value="UniProtKB-KW"/>
</dbReference>
<dbReference type="PANTHER" id="PTHR43861:SF6">
    <property type="entry name" value="METHYLTRANSFERASE TYPE 11"/>
    <property type="match status" value="1"/>
</dbReference>
<gene>
    <name evidence="2" type="ORF">GC096_19510</name>
</gene>
<dbReference type="Gene3D" id="3.40.50.150">
    <property type="entry name" value="Vaccinia Virus protein VP39"/>
    <property type="match status" value="1"/>
</dbReference>
<feature type="coiled-coil region" evidence="1">
    <location>
        <begin position="374"/>
        <end position="412"/>
    </location>
</feature>
<keyword evidence="3" id="KW-1185">Reference proteome</keyword>
<keyword evidence="2" id="KW-0489">Methyltransferase</keyword>
<dbReference type="Pfam" id="PF13489">
    <property type="entry name" value="Methyltransf_23"/>
    <property type="match status" value="1"/>
</dbReference>
<dbReference type="RefSeq" id="WP_171632536.1">
    <property type="nucleotide sequence ID" value="NZ_WHNY01000060.1"/>
</dbReference>
<evidence type="ECO:0000313" key="3">
    <source>
        <dbReference type="Proteomes" id="UP000653578"/>
    </source>
</evidence>
<feature type="coiled-coil region" evidence="1">
    <location>
        <begin position="451"/>
        <end position="485"/>
    </location>
</feature>
<dbReference type="EMBL" id="WHNY01000060">
    <property type="protein sequence ID" value="NOU66231.1"/>
    <property type="molecule type" value="Genomic_DNA"/>
</dbReference>
<reference evidence="2 3" key="1">
    <citation type="submission" date="2019-10" db="EMBL/GenBank/DDBJ databases">
        <title>Description of Paenibacillus humi sp. nov.</title>
        <authorList>
            <person name="Carlier A."/>
            <person name="Qi S."/>
        </authorList>
    </citation>
    <scope>NUCLEOTIDE SEQUENCE [LARGE SCALE GENOMIC DNA]</scope>
    <source>
        <strain evidence="2 3">LMG 31461</strain>
    </source>
</reference>
<evidence type="ECO:0000313" key="2">
    <source>
        <dbReference type="EMBL" id="NOU66231.1"/>
    </source>
</evidence>
<organism evidence="2 3">
    <name type="scientific">Paenibacillus plantarum</name>
    <dbReference type="NCBI Taxonomy" id="2654975"/>
    <lineage>
        <taxon>Bacteria</taxon>
        <taxon>Bacillati</taxon>
        <taxon>Bacillota</taxon>
        <taxon>Bacilli</taxon>
        <taxon>Bacillales</taxon>
        <taxon>Paenibacillaceae</taxon>
        <taxon>Paenibacillus</taxon>
    </lineage>
</organism>